<dbReference type="PRINTS" id="PR00662">
    <property type="entry name" value="G6PISOMERASE"/>
</dbReference>
<dbReference type="InterPro" id="IPR023096">
    <property type="entry name" value="G6P_Isomerase_C"/>
</dbReference>
<keyword evidence="7 9" id="KW-0413">Isomerase</keyword>
<organism evidence="11 12">
    <name type="scientific">Cyprinus carpio</name>
    <name type="common">Common carp</name>
    <dbReference type="NCBI Taxonomy" id="7962"/>
    <lineage>
        <taxon>Eukaryota</taxon>
        <taxon>Metazoa</taxon>
        <taxon>Chordata</taxon>
        <taxon>Craniata</taxon>
        <taxon>Vertebrata</taxon>
        <taxon>Euteleostomi</taxon>
        <taxon>Actinopterygii</taxon>
        <taxon>Neopterygii</taxon>
        <taxon>Teleostei</taxon>
        <taxon>Ostariophysi</taxon>
        <taxon>Cypriniformes</taxon>
        <taxon>Cyprinidae</taxon>
        <taxon>Cyprininae</taxon>
        <taxon>Cyprinus</taxon>
    </lineage>
</organism>
<dbReference type="GO" id="GO:0006094">
    <property type="term" value="P:gluconeogenesis"/>
    <property type="evidence" value="ECO:0007669"/>
    <property type="project" value="UniProtKB-KW"/>
</dbReference>
<keyword evidence="10" id="KW-0472">Membrane</keyword>
<proteinExistence type="inferred from homology"/>
<dbReference type="FunFam" id="3.40.50.10490:FF:000004">
    <property type="entry name" value="Glucose-6-phosphate isomerase"/>
    <property type="match status" value="1"/>
</dbReference>
<dbReference type="HAMAP" id="MF_00473">
    <property type="entry name" value="G6P_isomerase"/>
    <property type="match status" value="1"/>
</dbReference>
<keyword evidence="6 9" id="KW-0324">Glycolysis</keyword>
<dbReference type="SUPFAM" id="SSF53697">
    <property type="entry name" value="SIS domain"/>
    <property type="match status" value="1"/>
</dbReference>
<comment type="similarity">
    <text evidence="2 9">Belongs to the GPI family.</text>
</comment>
<keyword evidence="10" id="KW-1133">Transmembrane helix</keyword>
<dbReference type="PANTHER" id="PTHR11469:SF3">
    <property type="entry name" value="GLUCOSE-6-PHOSPHATE ISOMERASE"/>
    <property type="match status" value="1"/>
</dbReference>
<dbReference type="PROSITE" id="PS51463">
    <property type="entry name" value="P_GLUCOSE_ISOMERASE_3"/>
    <property type="match status" value="1"/>
</dbReference>
<evidence type="ECO:0000256" key="8">
    <source>
        <dbReference type="ARBA" id="ARBA00029321"/>
    </source>
</evidence>
<evidence type="ECO:0000256" key="3">
    <source>
        <dbReference type="ARBA" id="ARBA00011952"/>
    </source>
</evidence>
<evidence type="ECO:0000256" key="10">
    <source>
        <dbReference type="SAM" id="Phobius"/>
    </source>
</evidence>
<dbReference type="Pfam" id="PF00342">
    <property type="entry name" value="PGI"/>
    <property type="match status" value="1"/>
</dbReference>
<dbReference type="InterPro" id="IPR035482">
    <property type="entry name" value="SIS_PGI_2"/>
</dbReference>
<dbReference type="GO" id="GO:0004347">
    <property type="term" value="F:glucose-6-phosphate isomerase activity"/>
    <property type="evidence" value="ECO:0007669"/>
    <property type="project" value="UniProtKB-EC"/>
</dbReference>
<evidence type="ECO:0000313" key="11">
    <source>
        <dbReference type="Ensembl" id="ENSCCRP00015084036.1"/>
    </source>
</evidence>
<keyword evidence="5 9" id="KW-0312">Gluconeogenesis</keyword>
<dbReference type="GO" id="GO:0097367">
    <property type="term" value="F:carbohydrate derivative binding"/>
    <property type="evidence" value="ECO:0007669"/>
    <property type="project" value="InterPro"/>
</dbReference>
<dbReference type="UniPathway" id="UPA00109">
    <property type="reaction ID" value="UER00181"/>
</dbReference>
<dbReference type="CDD" id="cd05016">
    <property type="entry name" value="SIS_PGI_2"/>
    <property type="match status" value="1"/>
</dbReference>
<dbReference type="GO" id="GO:0005829">
    <property type="term" value="C:cytosol"/>
    <property type="evidence" value="ECO:0007669"/>
    <property type="project" value="TreeGrafter"/>
</dbReference>
<evidence type="ECO:0000256" key="4">
    <source>
        <dbReference type="ARBA" id="ARBA00018388"/>
    </source>
</evidence>
<name>A0A8C1XPG3_CYPCA</name>
<dbReference type="NCBIfam" id="NF001211">
    <property type="entry name" value="PRK00179.1"/>
    <property type="match status" value="1"/>
</dbReference>
<accession>A0A8C1XPG3</accession>
<dbReference type="CDD" id="cd05015">
    <property type="entry name" value="SIS_PGI_1"/>
    <property type="match status" value="1"/>
</dbReference>
<dbReference type="GO" id="GO:0048029">
    <property type="term" value="F:monosaccharide binding"/>
    <property type="evidence" value="ECO:0007669"/>
    <property type="project" value="TreeGrafter"/>
</dbReference>
<dbReference type="Ensembl" id="ENSCCRT00015086774.1">
    <property type="protein sequence ID" value="ENSCCRP00015084036.1"/>
    <property type="gene ID" value="ENSCCRG00015032586.1"/>
</dbReference>
<dbReference type="InterPro" id="IPR035476">
    <property type="entry name" value="SIS_PGI_1"/>
</dbReference>
<dbReference type="InterPro" id="IPR046348">
    <property type="entry name" value="SIS_dom_sf"/>
</dbReference>
<feature type="transmembrane region" description="Helical" evidence="10">
    <location>
        <begin position="481"/>
        <end position="502"/>
    </location>
</feature>
<dbReference type="FunFam" id="1.10.1390.10:FF:000001">
    <property type="entry name" value="Glucose-6-phosphate isomerase"/>
    <property type="match status" value="1"/>
</dbReference>
<evidence type="ECO:0000256" key="6">
    <source>
        <dbReference type="ARBA" id="ARBA00023152"/>
    </source>
</evidence>
<dbReference type="Gene3D" id="1.10.1390.10">
    <property type="match status" value="1"/>
</dbReference>
<evidence type="ECO:0000256" key="2">
    <source>
        <dbReference type="ARBA" id="ARBA00006604"/>
    </source>
</evidence>
<dbReference type="AlphaFoldDB" id="A0A8C1XPG3"/>
<reference evidence="11" key="1">
    <citation type="submission" date="2025-08" db="UniProtKB">
        <authorList>
            <consortium name="Ensembl"/>
        </authorList>
    </citation>
    <scope>IDENTIFICATION</scope>
</reference>
<evidence type="ECO:0000256" key="5">
    <source>
        <dbReference type="ARBA" id="ARBA00022432"/>
    </source>
</evidence>
<evidence type="ECO:0000256" key="7">
    <source>
        <dbReference type="ARBA" id="ARBA00023235"/>
    </source>
</evidence>
<comment type="pathway">
    <text evidence="1 9">Carbohydrate degradation; glycolysis; D-glyceraldehyde 3-phosphate and glycerone phosphate from D-glucose: step 2/4.</text>
</comment>
<sequence>MGLTSDPNFQNLEKWFKSNAASLNMRQMFEADKNRFQKLSLTLKTEEGDILLDYSKNLVNEEVMKMLAKSRGVEASRDKMFSGEKINFTEGRAVLHVALRNRSNTPINVDGKDVMPEVNKVLEKMKAFCHKVRSGEWKGYTGKSITDVVNVGIGGSDLGPLMVTEALKPYSKGGPRVWFVSNIDGTHIAKTLAELNAETTLFIIASKTFTTQETITNAESAKEWFLQTAKDVSVTSCSGVYGTPVSRTYSSVVFIILTEMCSGQWVGGRYSLWSAIGLSIALHIGYENFEKLLAGAHWMDTHFRTAPVDQNAPMLLALLGIWYINFFQAETHCLLPYDQYMHRFAAYFQQGDMESNGKYITTHGNRVKYHTGPIVWGEPGTNGQHAFYQLIHQGTRMVPADFLIPAQSQHPIRNNLHHKILVANFLAQTEALMKGKTTEEAKKELEAGGLSGDKLEKILPHKVFQGNKPTNSIIFKKLSPYTLGALIGASQMIICICFYFRVELGKQLAKKIEAELQDSAEVTSHDSSTNGLINFLKKNSA</sequence>
<dbReference type="PANTHER" id="PTHR11469">
    <property type="entry name" value="GLUCOSE-6-PHOSPHATE ISOMERASE"/>
    <property type="match status" value="1"/>
</dbReference>
<dbReference type="Gene3D" id="3.40.50.10490">
    <property type="entry name" value="Glucose-6-phosphate isomerase like protein, domain 1"/>
    <property type="match status" value="2"/>
</dbReference>
<comment type="catalytic activity">
    <reaction evidence="8 9">
        <text>alpha-D-glucose 6-phosphate = beta-D-fructose 6-phosphate</text>
        <dbReference type="Rhea" id="RHEA:11816"/>
        <dbReference type="ChEBI" id="CHEBI:57634"/>
        <dbReference type="ChEBI" id="CHEBI:58225"/>
        <dbReference type="EC" id="5.3.1.9"/>
    </reaction>
</comment>
<keyword evidence="10" id="KW-0812">Transmembrane</keyword>
<dbReference type="GO" id="GO:0006096">
    <property type="term" value="P:glycolytic process"/>
    <property type="evidence" value="ECO:0007669"/>
    <property type="project" value="UniProtKB-UniPathway"/>
</dbReference>
<dbReference type="Proteomes" id="UP000694700">
    <property type="component" value="Unplaced"/>
</dbReference>
<protein>
    <recommendedName>
        <fullName evidence="4 9">Glucose-6-phosphate isomerase</fullName>
        <ecNumber evidence="3 9">5.3.1.9</ecNumber>
    </recommendedName>
</protein>
<evidence type="ECO:0000313" key="12">
    <source>
        <dbReference type="Proteomes" id="UP000694700"/>
    </source>
</evidence>
<dbReference type="GO" id="GO:0051156">
    <property type="term" value="P:glucose 6-phosphate metabolic process"/>
    <property type="evidence" value="ECO:0007669"/>
    <property type="project" value="TreeGrafter"/>
</dbReference>
<dbReference type="InterPro" id="IPR001672">
    <property type="entry name" value="G6P_Isomerase"/>
</dbReference>
<evidence type="ECO:0000256" key="1">
    <source>
        <dbReference type="ARBA" id="ARBA00004926"/>
    </source>
</evidence>
<dbReference type="EC" id="5.3.1.9" evidence="3 9"/>
<evidence type="ECO:0000256" key="9">
    <source>
        <dbReference type="RuleBase" id="RU000612"/>
    </source>
</evidence>